<proteinExistence type="predicted"/>
<evidence type="ECO:0000313" key="4">
    <source>
        <dbReference type="EMBL" id="MCP8900154.1"/>
    </source>
</evidence>
<dbReference type="Gene3D" id="2.40.160.20">
    <property type="match status" value="1"/>
</dbReference>
<evidence type="ECO:0000259" key="3">
    <source>
        <dbReference type="Pfam" id="PF13505"/>
    </source>
</evidence>
<dbReference type="Proteomes" id="UP001139319">
    <property type="component" value="Unassembled WGS sequence"/>
</dbReference>
<dbReference type="SUPFAM" id="SSF56925">
    <property type="entry name" value="OMPA-like"/>
    <property type="match status" value="1"/>
</dbReference>
<comment type="caution">
    <text evidence="4">The sequence shown here is derived from an EMBL/GenBank/DDBJ whole genome shotgun (WGS) entry which is preliminary data.</text>
</comment>
<keyword evidence="1 2" id="KW-0732">Signal</keyword>
<evidence type="ECO:0000313" key="5">
    <source>
        <dbReference type="Proteomes" id="UP001139319"/>
    </source>
</evidence>
<dbReference type="AlphaFoldDB" id="A0A9X2HYP9"/>
<dbReference type="Pfam" id="PF13505">
    <property type="entry name" value="OMP_b-brl"/>
    <property type="match status" value="1"/>
</dbReference>
<organism evidence="4 5">
    <name type="scientific">Gilvimarinus xylanilyticus</name>
    <dbReference type="NCBI Taxonomy" id="2944139"/>
    <lineage>
        <taxon>Bacteria</taxon>
        <taxon>Pseudomonadati</taxon>
        <taxon>Pseudomonadota</taxon>
        <taxon>Gammaproteobacteria</taxon>
        <taxon>Cellvibrionales</taxon>
        <taxon>Cellvibrionaceae</taxon>
        <taxon>Gilvimarinus</taxon>
    </lineage>
</organism>
<reference evidence="4" key="1">
    <citation type="submission" date="2022-05" db="EMBL/GenBank/DDBJ databases">
        <authorList>
            <person name="Sun H.-N."/>
        </authorList>
    </citation>
    <scope>NUCLEOTIDE SEQUENCE</scope>
    <source>
        <strain evidence="4">HB14</strain>
    </source>
</reference>
<protein>
    <submittedName>
        <fullName evidence="4">Porin family protein</fullName>
    </submittedName>
</protein>
<accession>A0A9X2HYP9</accession>
<dbReference type="InterPro" id="IPR011250">
    <property type="entry name" value="OMP/PagP_B-barrel"/>
</dbReference>
<dbReference type="InterPro" id="IPR027385">
    <property type="entry name" value="Beta-barrel_OMP"/>
</dbReference>
<name>A0A9X2HYP9_9GAMM</name>
<gene>
    <name evidence="4" type="ORF">M6D89_12665</name>
</gene>
<feature type="domain" description="Outer membrane protein beta-barrel" evidence="3">
    <location>
        <begin position="15"/>
        <end position="221"/>
    </location>
</feature>
<keyword evidence="5" id="KW-1185">Reference proteome</keyword>
<dbReference type="EMBL" id="JAMFTH010000004">
    <property type="protein sequence ID" value="MCP8900154.1"/>
    <property type="molecule type" value="Genomic_DNA"/>
</dbReference>
<evidence type="ECO:0000256" key="1">
    <source>
        <dbReference type="ARBA" id="ARBA00022729"/>
    </source>
</evidence>
<sequence length="221" mass="24698">MKLRIFKPFWALGCLVAIVAAPSQADRINKYEFSLQVPYLFGETIDFEGGATADIASDPGFGFTAGYNYSNNLNLRASFTWNDTRYDGQRIVDDGARTVESVSGVMDTFSAAGVADYYFSEGKLTPFVSGMIGWTSIDSNIAAGHPDQVCWWDPWWGYVCDWYQPTYGGDSFSWGVGAGLRFDLSPNHFIRAGYYERWLDIDYAESDPSVGSAIFEFGFMY</sequence>
<evidence type="ECO:0000256" key="2">
    <source>
        <dbReference type="SAM" id="SignalP"/>
    </source>
</evidence>
<feature type="chain" id="PRO_5040884622" evidence="2">
    <location>
        <begin position="26"/>
        <end position="221"/>
    </location>
</feature>
<feature type="signal peptide" evidence="2">
    <location>
        <begin position="1"/>
        <end position="25"/>
    </location>
</feature>
<dbReference type="RefSeq" id="WP_253968450.1">
    <property type="nucleotide sequence ID" value="NZ_JAMFTH010000004.1"/>
</dbReference>
<reference evidence="4" key="2">
    <citation type="submission" date="2023-01" db="EMBL/GenBank/DDBJ databases">
        <title>Gilvimarinus xylanilyticus HB14 isolated from Caulerpa lentillifera aquaculture base in Hainan, China.</title>
        <authorList>
            <person name="Zhang Y.-J."/>
        </authorList>
    </citation>
    <scope>NUCLEOTIDE SEQUENCE</scope>
    <source>
        <strain evidence="4">HB14</strain>
    </source>
</reference>